<dbReference type="EMBL" id="JAXIVS010000015">
    <property type="protein sequence ID" value="MDY7231465.1"/>
    <property type="molecule type" value="Genomic_DNA"/>
</dbReference>
<feature type="compositionally biased region" description="Pro residues" evidence="1">
    <location>
        <begin position="35"/>
        <end position="54"/>
    </location>
</feature>
<feature type="region of interest" description="Disordered" evidence="1">
    <location>
        <begin position="12"/>
        <end position="58"/>
    </location>
</feature>
<gene>
    <name evidence="3" type="ORF">SYV04_34050</name>
</gene>
<evidence type="ECO:0000313" key="4">
    <source>
        <dbReference type="Proteomes" id="UP001291309"/>
    </source>
</evidence>
<evidence type="ECO:0000259" key="2">
    <source>
        <dbReference type="PROSITE" id="PS50093"/>
    </source>
</evidence>
<dbReference type="CDD" id="cd00146">
    <property type="entry name" value="PKD"/>
    <property type="match status" value="1"/>
</dbReference>
<dbReference type="RefSeq" id="WP_321550182.1">
    <property type="nucleotide sequence ID" value="NZ_JAXIVS010000015.1"/>
</dbReference>
<dbReference type="PROSITE" id="PS50093">
    <property type="entry name" value="PKD"/>
    <property type="match status" value="1"/>
</dbReference>
<organism evidence="3 4">
    <name type="scientific">Hyalangium rubrum</name>
    <dbReference type="NCBI Taxonomy" id="3103134"/>
    <lineage>
        <taxon>Bacteria</taxon>
        <taxon>Pseudomonadati</taxon>
        <taxon>Myxococcota</taxon>
        <taxon>Myxococcia</taxon>
        <taxon>Myxococcales</taxon>
        <taxon>Cystobacterineae</taxon>
        <taxon>Archangiaceae</taxon>
        <taxon>Hyalangium</taxon>
    </lineage>
</organism>
<dbReference type="InterPro" id="IPR000601">
    <property type="entry name" value="PKD_dom"/>
</dbReference>
<reference evidence="3 4" key="1">
    <citation type="submission" date="2023-12" db="EMBL/GenBank/DDBJ databases">
        <title>the genome sequence of Hyalangium sp. s54d21.</title>
        <authorList>
            <person name="Zhang X."/>
        </authorList>
    </citation>
    <scope>NUCLEOTIDE SEQUENCE [LARGE SCALE GENOMIC DNA]</scope>
    <source>
        <strain evidence="4">s54d21</strain>
    </source>
</reference>
<evidence type="ECO:0000256" key="1">
    <source>
        <dbReference type="SAM" id="MobiDB-lite"/>
    </source>
</evidence>
<sequence length="482" mass="52401">MVAALLAWLLWDRSPAESTPPPPPAMPGPRLTEPGPGPSAPQPEPEAPVPPTEPPAAQAAAAAPVIDEITVEKKEVCEGEENLITVRAHTPDGSDAYLHYTIGGRQGPRVPVRSWIADDGESPKLEVRVFGKNNVSTAAPVPEFTVKPCKPVRMALVTSRLRANTWGEFDFEVKLTENPGPESTPGVSFKPRSYEWSFGDGEKLTTQLPYASHNYEGRKQDAMFSNLLVEVTVHGEVGEPVRGRTSLQLINPVFEDLTTKGVVTLLVQLTPRFPELGSDGVVRQKVRLFHHRDRPVYIHNAVLFRHKLTPSEAVGQQVVDPSGLLGTSIIPPGKGIEFEAKLDTNRDADVFSLEHYLEGKDSEGLPARGAFSVMRPPPKPTKEKSNPVTDPLFKAKILEARKLLNRPYVTDEDLWALERQGKFAELEARFQATQGQTTAPDGRDAVSKDPGPPPPGPTAPPGTGEENTGAQPPKPGSKPNER</sequence>
<feature type="domain" description="PKD" evidence="2">
    <location>
        <begin position="191"/>
        <end position="215"/>
    </location>
</feature>
<feature type="region of interest" description="Disordered" evidence="1">
    <location>
        <begin position="367"/>
        <end position="388"/>
    </location>
</feature>
<proteinExistence type="predicted"/>
<comment type="caution">
    <text evidence="3">The sequence shown here is derived from an EMBL/GenBank/DDBJ whole genome shotgun (WGS) entry which is preliminary data.</text>
</comment>
<evidence type="ECO:0000313" key="3">
    <source>
        <dbReference type="EMBL" id="MDY7231465.1"/>
    </source>
</evidence>
<keyword evidence="4" id="KW-1185">Reference proteome</keyword>
<accession>A0ABU5HDW4</accession>
<feature type="compositionally biased region" description="Pro residues" evidence="1">
    <location>
        <begin position="18"/>
        <end position="27"/>
    </location>
</feature>
<dbReference type="Proteomes" id="UP001291309">
    <property type="component" value="Unassembled WGS sequence"/>
</dbReference>
<name>A0ABU5HDW4_9BACT</name>
<feature type="compositionally biased region" description="Pro residues" evidence="1">
    <location>
        <begin position="450"/>
        <end position="460"/>
    </location>
</feature>
<protein>
    <recommendedName>
        <fullName evidence="2">PKD domain-containing protein</fullName>
    </recommendedName>
</protein>
<feature type="region of interest" description="Disordered" evidence="1">
    <location>
        <begin position="428"/>
        <end position="482"/>
    </location>
</feature>